<accession>A0A1M3KXH5</accession>
<dbReference type="GO" id="GO:0003677">
    <property type="term" value="F:DNA binding"/>
    <property type="evidence" value="ECO:0007669"/>
    <property type="project" value="UniProtKB-KW"/>
</dbReference>
<dbReference type="PANTHER" id="PTHR44688">
    <property type="entry name" value="DNA-BINDING TRANSCRIPTIONAL ACTIVATOR DEVR_DOSR"/>
    <property type="match status" value="1"/>
</dbReference>
<evidence type="ECO:0000256" key="2">
    <source>
        <dbReference type="ARBA" id="ARBA00023125"/>
    </source>
</evidence>
<keyword evidence="4" id="KW-0597">Phosphoprotein</keyword>
<evidence type="ECO:0008006" key="9">
    <source>
        <dbReference type="Google" id="ProtNLM"/>
    </source>
</evidence>
<dbReference type="InterPro" id="IPR016032">
    <property type="entry name" value="Sig_transdc_resp-reg_C-effctor"/>
</dbReference>
<evidence type="ECO:0000259" key="6">
    <source>
        <dbReference type="PROSITE" id="PS50110"/>
    </source>
</evidence>
<gene>
    <name evidence="7" type="ORF">BGO89_11240</name>
</gene>
<dbReference type="SUPFAM" id="SSF52172">
    <property type="entry name" value="CheY-like"/>
    <property type="match status" value="1"/>
</dbReference>
<dbReference type="SMART" id="SM00421">
    <property type="entry name" value="HTH_LUXR"/>
    <property type="match status" value="1"/>
</dbReference>
<evidence type="ECO:0000256" key="3">
    <source>
        <dbReference type="ARBA" id="ARBA00023163"/>
    </source>
</evidence>
<evidence type="ECO:0000259" key="5">
    <source>
        <dbReference type="PROSITE" id="PS50043"/>
    </source>
</evidence>
<dbReference type="SUPFAM" id="SSF46894">
    <property type="entry name" value="C-terminal effector domain of the bipartite response regulators"/>
    <property type="match status" value="1"/>
</dbReference>
<dbReference type="Proteomes" id="UP000184233">
    <property type="component" value="Unassembled WGS sequence"/>
</dbReference>
<dbReference type="InterPro" id="IPR001789">
    <property type="entry name" value="Sig_transdc_resp-reg_receiver"/>
</dbReference>
<dbReference type="PROSITE" id="PS50110">
    <property type="entry name" value="RESPONSE_REGULATORY"/>
    <property type="match status" value="1"/>
</dbReference>
<dbReference type="CDD" id="cd06170">
    <property type="entry name" value="LuxR_C_like"/>
    <property type="match status" value="1"/>
</dbReference>
<comment type="caution">
    <text evidence="7">The sequence shown here is derived from an EMBL/GenBank/DDBJ whole genome shotgun (WGS) entry which is preliminary data.</text>
</comment>
<feature type="domain" description="Response regulatory" evidence="6">
    <location>
        <begin position="1"/>
        <end position="79"/>
    </location>
</feature>
<dbReference type="Pfam" id="PF00196">
    <property type="entry name" value="GerE"/>
    <property type="match status" value="1"/>
</dbReference>
<protein>
    <recommendedName>
        <fullName evidence="9">HTH luxR-type domain-containing protein</fullName>
    </recommendedName>
</protein>
<name>A0A1M3KXH5_9BACT</name>
<evidence type="ECO:0000256" key="4">
    <source>
        <dbReference type="PROSITE-ProRule" id="PRU00169"/>
    </source>
</evidence>
<keyword evidence="3" id="KW-0804">Transcription</keyword>
<dbReference type="AlphaFoldDB" id="A0A1M3KXH5"/>
<evidence type="ECO:0000256" key="1">
    <source>
        <dbReference type="ARBA" id="ARBA00023015"/>
    </source>
</evidence>
<evidence type="ECO:0000313" key="8">
    <source>
        <dbReference type="Proteomes" id="UP000184233"/>
    </source>
</evidence>
<dbReference type="GO" id="GO:0000160">
    <property type="term" value="P:phosphorelay signal transduction system"/>
    <property type="evidence" value="ECO:0007669"/>
    <property type="project" value="InterPro"/>
</dbReference>
<keyword evidence="2" id="KW-0238">DNA-binding</keyword>
<dbReference type="Gene3D" id="1.10.10.10">
    <property type="entry name" value="Winged helix-like DNA-binding domain superfamily/Winged helix DNA-binding domain"/>
    <property type="match status" value="1"/>
</dbReference>
<sequence>MEHHGTGADSVILDASAKPMDGIRTCRENEDMTPACKVVMLMPHGDLGMQAKAVEAGAHGVVLESSTSDELIGTIEFTRHGRSLFPGVPIVQDISRGQLTPRECDVLRYIVCAELTSTEIANELFLSIHAVEQPRKNIMTKLGLNNTVGLTKWAILNGICSLDDGREQAH</sequence>
<feature type="domain" description="HTH luxR-type" evidence="5">
    <location>
        <begin position="92"/>
        <end position="158"/>
    </location>
</feature>
<proteinExistence type="predicted"/>
<dbReference type="Gene3D" id="3.40.50.2300">
    <property type="match status" value="1"/>
</dbReference>
<dbReference type="GO" id="GO:0006355">
    <property type="term" value="P:regulation of DNA-templated transcription"/>
    <property type="evidence" value="ECO:0007669"/>
    <property type="project" value="InterPro"/>
</dbReference>
<dbReference type="InterPro" id="IPR000792">
    <property type="entry name" value="Tscrpt_reg_LuxR_C"/>
</dbReference>
<evidence type="ECO:0000313" key="7">
    <source>
        <dbReference type="EMBL" id="OJX57075.1"/>
    </source>
</evidence>
<keyword evidence="1" id="KW-0805">Transcription regulation</keyword>
<organism evidence="7 8">
    <name type="scientific">Candidatus Kapaibacterium thiocyanatum</name>
    <dbReference type="NCBI Taxonomy" id="1895771"/>
    <lineage>
        <taxon>Bacteria</taxon>
        <taxon>Pseudomonadati</taxon>
        <taxon>Candidatus Kapaibacteriota</taxon>
        <taxon>Candidatus Kapaibacteriia</taxon>
        <taxon>Candidatus Kapaibacteriales</taxon>
        <taxon>Candidatus Kapaibacteriaceae</taxon>
        <taxon>Candidatus Kapaibacterium</taxon>
    </lineage>
</organism>
<dbReference type="PROSITE" id="PS50043">
    <property type="entry name" value="HTH_LUXR_2"/>
    <property type="match status" value="1"/>
</dbReference>
<reference evidence="7 8" key="1">
    <citation type="submission" date="2016-09" db="EMBL/GenBank/DDBJ databases">
        <title>Genome-resolved meta-omics ties microbial dynamics to process performance in biotechnology for thiocyanate degradation.</title>
        <authorList>
            <person name="Kantor R.S."/>
            <person name="Huddy R.J."/>
            <person name="Iyer R."/>
            <person name="Thomas B.C."/>
            <person name="Brown C.T."/>
            <person name="Anantharaman K."/>
            <person name="Tringe S."/>
            <person name="Hettich R.L."/>
            <person name="Harrison S.T."/>
            <person name="Banfield J.F."/>
        </authorList>
    </citation>
    <scope>NUCLEOTIDE SEQUENCE [LARGE SCALE GENOMIC DNA]</scope>
    <source>
        <strain evidence="7">59-99</strain>
    </source>
</reference>
<dbReference type="STRING" id="1895771.BGO89_11240"/>
<dbReference type="InterPro" id="IPR036388">
    <property type="entry name" value="WH-like_DNA-bd_sf"/>
</dbReference>
<dbReference type="InterPro" id="IPR011006">
    <property type="entry name" value="CheY-like_superfamily"/>
</dbReference>
<dbReference type="PANTHER" id="PTHR44688:SF16">
    <property type="entry name" value="DNA-BINDING TRANSCRIPTIONAL ACTIVATOR DEVR_DOSR"/>
    <property type="match status" value="1"/>
</dbReference>
<dbReference type="EMBL" id="MKVH01000024">
    <property type="protein sequence ID" value="OJX57075.1"/>
    <property type="molecule type" value="Genomic_DNA"/>
</dbReference>
<feature type="modified residue" description="4-aspartylphosphate" evidence="4">
    <location>
        <position position="14"/>
    </location>
</feature>